<reference evidence="4" key="1">
    <citation type="submission" date="2020-04" db="EMBL/GenBank/DDBJ databases">
        <authorList>
            <person name="Zhang T."/>
        </authorList>
    </citation>
    <scope>NUCLEOTIDE SEQUENCE</scope>
    <source>
        <strain evidence="4">HKST-UBA01</strain>
    </source>
</reference>
<keyword evidence="2" id="KW-0732">Signal</keyword>
<organism evidence="4 5">
    <name type="scientific">Eiseniibacteriota bacterium</name>
    <dbReference type="NCBI Taxonomy" id="2212470"/>
    <lineage>
        <taxon>Bacteria</taxon>
        <taxon>Candidatus Eiseniibacteriota</taxon>
    </lineage>
</organism>
<evidence type="ECO:0000313" key="5">
    <source>
        <dbReference type="Proteomes" id="UP000697710"/>
    </source>
</evidence>
<dbReference type="AlphaFoldDB" id="A0A956M2K5"/>
<feature type="region of interest" description="Disordered" evidence="1">
    <location>
        <begin position="272"/>
        <end position="330"/>
    </location>
</feature>
<dbReference type="InterPro" id="IPR025493">
    <property type="entry name" value="DUF4384"/>
</dbReference>
<evidence type="ECO:0000313" key="4">
    <source>
        <dbReference type="EMBL" id="MCA9730054.1"/>
    </source>
</evidence>
<comment type="caution">
    <text evidence="4">The sequence shown here is derived from an EMBL/GenBank/DDBJ whole genome shotgun (WGS) entry which is preliminary data.</text>
</comment>
<evidence type="ECO:0000259" key="3">
    <source>
        <dbReference type="Pfam" id="PF14326"/>
    </source>
</evidence>
<feature type="domain" description="DUF4384" evidence="3">
    <location>
        <begin position="64"/>
        <end position="142"/>
    </location>
</feature>
<dbReference type="PANTHER" id="PTHR36194:SF1">
    <property type="entry name" value="S-LAYER-LIKE PROTEIN"/>
    <property type="match status" value="1"/>
</dbReference>
<dbReference type="Pfam" id="PF14326">
    <property type="entry name" value="DUF4384"/>
    <property type="match status" value="1"/>
</dbReference>
<feature type="compositionally biased region" description="Basic and acidic residues" evidence="1">
    <location>
        <begin position="275"/>
        <end position="330"/>
    </location>
</feature>
<dbReference type="Proteomes" id="UP000697710">
    <property type="component" value="Unassembled WGS sequence"/>
</dbReference>
<reference evidence="4" key="2">
    <citation type="journal article" date="2021" name="Microbiome">
        <title>Successional dynamics and alternative stable states in a saline activated sludge microbial community over 9 years.</title>
        <authorList>
            <person name="Wang Y."/>
            <person name="Ye J."/>
            <person name="Ju F."/>
            <person name="Liu L."/>
            <person name="Boyd J.A."/>
            <person name="Deng Y."/>
            <person name="Parks D.H."/>
            <person name="Jiang X."/>
            <person name="Yin X."/>
            <person name="Woodcroft B.J."/>
            <person name="Tyson G.W."/>
            <person name="Hugenholtz P."/>
            <person name="Polz M.F."/>
            <person name="Zhang T."/>
        </authorList>
    </citation>
    <scope>NUCLEOTIDE SEQUENCE</scope>
    <source>
        <strain evidence="4">HKST-UBA01</strain>
    </source>
</reference>
<dbReference type="PANTHER" id="PTHR36194">
    <property type="entry name" value="S-LAYER-LIKE PROTEIN"/>
    <property type="match status" value="1"/>
</dbReference>
<feature type="chain" id="PRO_5036831554" evidence="2">
    <location>
        <begin position="20"/>
        <end position="330"/>
    </location>
</feature>
<evidence type="ECO:0000256" key="2">
    <source>
        <dbReference type="SAM" id="SignalP"/>
    </source>
</evidence>
<gene>
    <name evidence="4" type="ORF">KC729_20390</name>
</gene>
<evidence type="ECO:0000256" key="1">
    <source>
        <dbReference type="SAM" id="MobiDB-lite"/>
    </source>
</evidence>
<dbReference type="EMBL" id="JAGQHR010000965">
    <property type="protein sequence ID" value="MCA9730054.1"/>
    <property type="molecule type" value="Genomic_DNA"/>
</dbReference>
<feature type="signal peptide" evidence="2">
    <location>
        <begin position="1"/>
        <end position="19"/>
    </location>
</feature>
<sequence length="330" mass="36729">MSIVLALATLALTSGRAVADGVRVEAGVRVGDISVHGGYEQLVPVPRGGLEIDLWSDPGAGASVRPGQSVELFFRTNADCYVTLVSIDPAGRARRLYPTDRDDGWVRGGHVYRLPDSCDDFDLRVSGPAGEERVFALASYTPLRSRYPRWMVSGGSGRRDLFDDDSLYRTGWVTGDAVYEFGVFCERLVPEPRQRDAYSSAWVTFRVGGWHPVRSVCPVCGGLVDGGRVDGCVEVHWYADHGHIDFRADRRPIFRSWACGCSDRRGAVVIRIPSPHRDRDDHHDGHWGRDTDRHDRREVRGEPEGRVRRELGPDPKARSEGGRKAKGHDR</sequence>
<name>A0A956M2K5_UNCEI</name>
<proteinExistence type="predicted"/>
<protein>
    <submittedName>
        <fullName evidence="4">DUF4384 domain-containing protein</fullName>
    </submittedName>
</protein>
<accession>A0A956M2K5</accession>